<evidence type="ECO:0000256" key="6">
    <source>
        <dbReference type="ARBA" id="ARBA00022989"/>
    </source>
</evidence>
<dbReference type="GO" id="GO:0019722">
    <property type="term" value="P:calcium-mediated signaling"/>
    <property type="evidence" value="ECO:0007669"/>
    <property type="project" value="TreeGrafter"/>
</dbReference>
<dbReference type="PRINTS" id="PR00237">
    <property type="entry name" value="GPCRRHODOPSN"/>
</dbReference>
<dbReference type="GO" id="GO:0001525">
    <property type="term" value="P:angiogenesis"/>
    <property type="evidence" value="ECO:0007669"/>
    <property type="project" value="UniProtKB-KW"/>
</dbReference>
<dbReference type="PROSITE" id="PS50262">
    <property type="entry name" value="G_PROTEIN_RECEP_F1_2"/>
    <property type="match status" value="1"/>
</dbReference>
<dbReference type="PROSITE" id="PS00237">
    <property type="entry name" value="G_PROTEIN_RECEP_F1_1"/>
    <property type="match status" value="1"/>
</dbReference>
<protein>
    <recommendedName>
        <fullName evidence="2">C-X-C chemokine receptor type 3</fullName>
    </recommendedName>
    <alternativeName>
        <fullName evidence="11">Interferon-inducible protein 10 receptor</fullName>
    </alternativeName>
</protein>
<dbReference type="PANTHER" id="PTHR10489">
    <property type="entry name" value="CELL ADHESION MOLECULE"/>
    <property type="match status" value="1"/>
</dbReference>
<evidence type="ECO:0000313" key="17">
    <source>
        <dbReference type="Proteomes" id="UP000694393"/>
    </source>
</evidence>
<keyword evidence="9 12" id="KW-0675">Receptor</keyword>
<dbReference type="GO" id="GO:0006955">
    <property type="term" value="P:immune response"/>
    <property type="evidence" value="ECO:0007669"/>
    <property type="project" value="TreeGrafter"/>
</dbReference>
<evidence type="ECO:0000256" key="10">
    <source>
        <dbReference type="ARBA" id="ARBA00023224"/>
    </source>
</evidence>
<dbReference type="InterPro" id="IPR000276">
    <property type="entry name" value="GPCR_Rhodpsn"/>
</dbReference>
<dbReference type="Ensembl" id="ENSPCET00000026897.1">
    <property type="protein sequence ID" value="ENSPCEP00000026031.1"/>
    <property type="gene ID" value="ENSPCEG00000019564.1"/>
</dbReference>
<dbReference type="Proteomes" id="UP000694393">
    <property type="component" value="Unplaced"/>
</dbReference>
<evidence type="ECO:0000256" key="3">
    <source>
        <dbReference type="ARBA" id="ARBA00022475"/>
    </source>
</evidence>
<feature type="transmembrane region" description="Helical" evidence="14">
    <location>
        <begin position="231"/>
        <end position="253"/>
    </location>
</feature>
<dbReference type="GO" id="GO:0009897">
    <property type="term" value="C:external side of plasma membrane"/>
    <property type="evidence" value="ECO:0007669"/>
    <property type="project" value="TreeGrafter"/>
</dbReference>
<dbReference type="Pfam" id="PF00001">
    <property type="entry name" value="7tm_1"/>
    <property type="match status" value="1"/>
</dbReference>
<dbReference type="CDD" id="cd14984">
    <property type="entry name" value="7tmA_Chemokine_R"/>
    <property type="match status" value="1"/>
</dbReference>
<evidence type="ECO:0000256" key="5">
    <source>
        <dbReference type="ARBA" id="ARBA00022692"/>
    </source>
</evidence>
<keyword evidence="10 12" id="KW-0807">Transducer</keyword>
<dbReference type="InterPro" id="IPR017452">
    <property type="entry name" value="GPCR_Rhodpsn_7TM"/>
</dbReference>
<evidence type="ECO:0000313" key="16">
    <source>
        <dbReference type="Ensembl" id="ENSPCEP00000026031.1"/>
    </source>
</evidence>
<evidence type="ECO:0000256" key="9">
    <source>
        <dbReference type="ARBA" id="ARBA00023170"/>
    </source>
</evidence>
<dbReference type="GO" id="GO:0007204">
    <property type="term" value="P:positive regulation of cytosolic calcium ion concentration"/>
    <property type="evidence" value="ECO:0007669"/>
    <property type="project" value="TreeGrafter"/>
</dbReference>
<reference evidence="16" key="1">
    <citation type="submission" date="2025-08" db="UniProtKB">
        <authorList>
            <consortium name="Ensembl"/>
        </authorList>
    </citation>
    <scope>IDENTIFICATION</scope>
</reference>
<evidence type="ECO:0000256" key="8">
    <source>
        <dbReference type="ARBA" id="ARBA00023136"/>
    </source>
</evidence>
<dbReference type="InterPro" id="IPR004070">
    <property type="entry name" value="Chemokine_CXCR3"/>
</dbReference>
<dbReference type="PRINTS" id="PR00657">
    <property type="entry name" value="CCCHEMOKINER"/>
</dbReference>
<dbReference type="AlphaFoldDB" id="A0A8C8SV50"/>
<dbReference type="SUPFAM" id="SSF81321">
    <property type="entry name" value="Family A G protein-coupled receptor-like"/>
    <property type="match status" value="1"/>
</dbReference>
<keyword evidence="4" id="KW-0037">Angiogenesis</keyword>
<feature type="region of interest" description="Disordered" evidence="13">
    <location>
        <begin position="1"/>
        <end position="24"/>
    </location>
</feature>
<comment type="similarity">
    <text evidence="12">Belongs to the G-protein coupled receptor 1 family.</text>
</comment>
<dbReference type="GO" id="GO:0060326">
    <property type="term" value="P:cell chemotaxis"/>
    <property type="evidence" value="ECO:0007669"/>
    <property type="project" value="TreeGrafter"/>
</dbReference>
<comment type="subcellular location">
    <subcellularLocation>
        <location evidence="1">Cell membrane</location>
        <topology evidence="1">Multi-pass membrane protein</topology>
    </subcellularLocation>
</comment>
<feature type="transmembrane region" description="Helical" evidence="14">
    <location>
        <begin position="106"/>
        <end position="128"/>
    </location>
</feature>
<feature type="transmembrane region" description="Helical" evidence="14">
    <location>
        <begin position="73"/>
        <end position="94"/>
    </location>
</feature>
<dbReference type="GO" id="GO:0006954">
    <property type="term" value="P:inflammatory response"/>
    <property type="evidence" value="ECO:0007669"/>
    <property type="project" value="InterPro"/>
</dbReference>
<keyword evidence="3" id="KW-1003">Cell membrane</keyword>
<evidence type="ECO:0000256" key="12">
    <source>
        <dbReference type="RuleBase" id="RU000688"/>
    </source>
</evidence>
<feature type="domain" description="G-protein coupled receptors family 1 profile" evidence="15">
    <location>
        <begin position="84"/>
        <end position="336"/>
    </location>
</feature>
<dbReference type="GO" id="GO:0016493">
    <property type="term" value="F:C-C chemokine receptor activity"/>
    <property type="evidence" value="ECO:0007669"/>
    <property type="project" value="TreeGrafter"/>
</dbReference>
<keyword evidence="8 14" id="KW-0472">Membrane</keyword>
<feature type="transmembrane region" description="Helical" evidence="14">
    <location>
        <begin position="313"/>
        <end position="339"/>
    </location>
</feature>
<accession>A0A8C8SV50</accession>
<reference evidence="16" key="2">
    <citation type="submission" date="2025-09" db="UniProtKB">
        <authorList>
            <consortium name="Ensembl"/>
        </authorList>
    </citation>
    <scope>IDENTIFICATION</scope>
</reference>
<keyword evidence="7 12" id="KW-0297">G-protein coupled receptor</keyword>
<keyword evidence="6 14" id="KW-1133">Transmembrane helix</keyword>
<evidence type="ECO:0000256" key="2">
    <source>
        <dbReference type="ARBA" id="ARBA00020038"/>
    </source>
</evidence>
<dbReference type="InterPro" id="IPR050119">
    <property type="entry name" value="CCR1-9-like"/>
</dbReference>
<evidence type="ECO:0000256" key="13">
    <source>
        <dbReference type="SAM" id="MobiDB-lite"/>
    </source>
</evidence>
<organism evidence="16 17">
    <name type="scientific">Pelusios castaneus</name>
    <name type="common">West African mud turtle</name>
    <dbReference type="NCBI Taxonomy" id="367368"/>
    <lineage>
        <taxon>Eukaryota</taxon>
        <taxon>Metazoa</taxon>
        <taxon>Chordata</taxon>
        <taxon>Craniata</taxon>
        <taxon>Vertebrata</taxon>
        <taxon>Euteleostomi</taxon>
        <taxon>Archelosauria</taxon>
        <taxon>Testudinata</taxon>
        <taxon>Testudines</taxon>
        <taxon>Pleurodira</taxon>
        <taxon>Pelomedusidae</taxon>
        <taxon>Pelusios</taxon>
    </lineage>
</organism>
<dbReference type="PANTHER" id="PTHR10489:SF947">
    <property type="entry name" value="C-X-C CHEMOKINE RECEPTOR TYPE 3-2"/>
    <property type="match status" value="1"/>
</dbReference>
<sequence>MLGSVHGSLPPNTEVPGGGSQGNKEVSLWDSHSVLFSVSLCQNYSSYPDISEDTAPCRQDEVGKFGQYFVPPVFALVFVVGLAGNGLVLVVLGVRRCPWHLADQYLFQLALADVLLVLGLPFWATQFAHGWVFGEVLCKLVGALSAVNSYSSMLLLAGISIDRYLAIVHAVQLYRRLRALHLHLACTLLWATCLALSAPELHFRTVAYLPQAHASICHQGFEAHDAQAWRVGLRLTSFLLGFLLPLLVMFFCYSRIFCTLHRAQLLARHRSLRLVLLLLGLFVLCWAPFHGFLLLDSLQRLGYISRRCALERALDFGLLVTEGLGLLHCCLNPLVYAFVGVKFRRELARLCCTGRRQSPHGTSPSWSRATMEGMLQSPTQSLFTQEQSQRRGGAAVSNVLQGDTEQGYSAVL</sequence>
<dbReference type="GO" id="GO:0019957">
    <property type="term" value="F:C-C chemokine binding"/>
    <property type="evidence" value="ECO:0007669"/>
    <property type="project" value="TreeGrafter"/>
</dbReference>
<evidence type="ECO:0000256" key="14">
    <source>
        <dbReference type="SAM" id="Phobius"/>
    </source>
</evidence>
<dbReference type="PRINTS" id="PR01532">
    <property type="entry name" value="CXCCHMKINER3"/>
</dbReference>
<evidence type="ECO:0000256" key="4">
    <source>
        <dbReference type="ARBA" id="ARBA00022657"/>
    </source>
</evidence>
<dbReference type="Gene3D" id="1.20.1070.10">
    <property type="entry name" value="Rhodopsin 7-helix transmembrane proteins"/>
    <property type="match status" value="1"/>
</dbReference>
<name>A0A8C8SV50_9SAUR</name>
<evidence type="ECO:0000259" key="15">
    <source>
        <dbReference type="PROSITE" id="PS50262"/>
    </source>
</evidence>
<dbReference type="GO" id="GO:0002685">
    <property type="term" value="P:regulation of leukocyte migration"/>
    <property type="evidence" value="ECO:0007669"/>
    <property type="project" value="InterPro"/>
</dbReference>
<proteinExistence type="inferred from homology"/>
<evidence type="ECO:0000256" key="1">
    <source>
        <dbReference type="ARBA" id="ARBA00004651"/>
    </source>
</evidence>
<feature type="transmembrane region" description="Helical" evidence="14">
    <location>
        <begin position="180"/>
        <end position="198"/>
    </location>
</feature>
<evidence type="ECO:0000256" key="7">
    <source>
        <dbReference type="ARBA" id="ARBA00023040"/>
    </source>
</evidence>
<keyword evidence="17" id="KW-1185">Reference proteome</keyword>
<feature type="transmembrane region" description="Helical" evidence="14">
    <location>
        <begin position="140"/>
        <end position="159"/>
    </location>
</feature>
<feature type="transmembrane region" description="Helical" evidence="14">
    <location>
        <begin position="274"/>
        <end position="293"/>
    </location>
</feature>
<dbReference type="InterPro" id="IPR000355">
    <property type="entry name" value="Chemokine_rcpt"/>
</dbReference>
<dbReference type="GO" id="GO:0016494">
    <property type="term" value="F:C-X-C chemokine receptor activity"/>
    <property type="evidence" value="ECO:0007669"/>
    <property type="project" value="InterPro"/>
</dbReference>
<keyword evidence="5 12" id="KW-0812">Transmembrane</keyword>
<evidence type="ECO:0000256" key="11">
    <source>
        <dbReference type="ARBA" id="ARBA00030908"/>
    </source>
</evidence>